<protein>
    <submittedName>
        <fullName evidence="2">Uncharacterized protein</fullName>
    </submittedName>
</protein>
<comment type="caution">
    <text evidence="2">The sequence shown here is derived from an EMBL/GenBank/DDBJ whole genome shotgun (WGS) entry which is preliminary data.</text>
</comment>
<evidence type="ECO:0000256" key="1">
    <source>
        <dbReference type="SAM" id="Phobius"/>
    </source>
</evidence>
<feature type="transmembrane region" description="Helical" evidence="1">
    <location>
        <begin position="12"/>
        <end position="39"/>
    </location>
</feature>
<dbReference type="EMBL" id="PFBI01000006">
    <property type="protein sequence ID" value="PIR84584.1"/>
    <property type="molecule type" value="Genomic_DNA"/>
</dbReference>
<keyword evidence="1" id="KW-0812">Transmembrane</keyword>
<feature type="transmembrane region" description="Helical" evidence="1">
    <location>
        <begin position="95"/>
        <end position="114"/>
    </location>
</feature>
<evidence type="ECO:0000313" key="3">
    <source>
        <dbReference type="Proteomes" id="UP000229344"/>
    </source>
</evidence>
<keyword evidence="1" id="KW-1133">Transmembrane helix</keyword>
<organism evidence="2 3">
    <name type="scientific">Candidatus Kaiserbacteria bacterium CG10_big_fil_rev_8_21_14_0_10_47_16</name>
    <dbReference type="NCBI Taxonomy" id="1974608"/>
    <lineage>
        <taxon>Bacteria</taxon>
        <taxon>Candidatus Kaiseribacteriota</taxon>
    </lineage>
</organism>
<gene>
    <name evidence="2" type="ORF">COU16_03345</name>
</gene>
<accession>A0A2H0UDT0</accession>
<feature type="transmembrane region" description="Helical" evidence="1">
    <location>
        <begin position="120"/>
        <end position="141"/>
    </location>
</feature>
<keyword evidence="1" id="KW-0472">Membrane</keyword>
<dbReference type="Proteomes" id="UP000229344">
    <property type="component" value="Unassembled WGS sequence"/>
</dbReference>
<dbReference type="AlphaFoldDB" id="A0A2H0UDT0"/>
<proteinExistence type="predicted"/>
<sequence length="143" mass="15110">MTTYSGKKGSESLSMAPFTFIGGLFFLGFAALAVTVGYVQDFKNVHWGGVLAFVAIGATMMWYGAAGMRADRKKALNTAPVQTQPAETSQKTTGWILLAGSAAVCILSTALSYGNVLSDFWSGSALGIALSIAVWGLVRIFRK</sequence>
<evidence type="ECO:0000313" key="2">
    <source>
        <dbReference type="EMBL" id="PIR84584.1"/>
    </source>
</evidence>
<feature type="transmembrane region" description="Helical" evidence="1">
    <location>
        <begin position="45"/>
        <end position="65"/>
    </location>
</feature>
<reference evidence="3" key="1">
    <citation type="submission" date="2017-09" db="EMBL/GenBank/DDBJ databases">
        <title>Depth-based differentiation of microbial function through sediment-hosted aquifers and enrichment of novel symbionts in the deep terrestrial subsurface.</title>
        <authorList>
            <person name="Probst A.J."/>
            <person name="Ladd B."/>
            <person name="Jarett J.K."/>
            <person name="Geller-Mcgrath D.E."/>
            <person name="Sieber C.M.K."/>
            <person name="Emerson J.B."/>
            <person name="Anantharaman K."/>
            <person name="Thomas B.C."/>
            <person name="Malmstrom R."/>
            <person name="Stieglmeier M."/>
            <person name="Klingl A."/>
            <person name="Woyke T."/>
            <person name="Ryan C.M."/>
            <person name="Banfield J.F."/>
        </authorList>
    </citation>
    <scope>NUCLEOTIDE SEQUENCE [LARGE SCALE GENOMIC DNA]</scope>
</reference>
<name>A0A2H0UDT0_9BACT</name>